<organism evidence="1 2">
    <name type="scientific">Acorus calamus</name>
    <name type="common">Sweet flag</name>
    <dbReference type="NCBI Taxonomy" id="4465"/>
    <lineage>
        <taxon>Eukaryota</taxon>
        <taxon>Viridiplantae</taxon>
        <taxon>Streptophyta</taxon>
        <taxon>Embryophyta</taxon>
        <taxon>Tracheophyta</taxon>
        <taxon>Spermatophyta</taxon>
        <taxon>Magnoliopsida</taxon>
        <taxon>Liliopsida</taxon>
        <taxon>Acoraceae</taxon>
        <taxon>Acorus</taxon>
    </lineage>
</organism>
<keyword evidence="1" id="KW-0689">Ribosomal protein</keyword>
<dbReference type="Proteomes" id="UP001180020">
    <property type="component" value="Unassembled WGS sequence"/>
</dbReference>
<proteinExistence type="predicted"/>
<gene>
    <name evidence="1" type="primary">RPL18AC</name>
    <name evidence="1" type="ORF">QJS10_CPA09g01373</name>
</gene>
<evidence type="ECO:0000313" key="1">
    <source>
        <dbReference type="EMBL" id="KAK1307904.1"/>
    </source>
</evidence>
<sequence length="134" mass="14850">MRFPLSRSSATVELEVVEVMLVDQTWFFELSRRTRLSVFESFSSDDGELEMGVSLWLMSPGKCIDIEFGHENGVAFNGLPNAVAELMKVRGGGGANAGVGDDDTPLSHFHQYQVVGRALPTTSDEHPKIYRMKL</sequence>
<keyword evidence="2" id="KW-1185">Reference proteome</keyword>
<dbReference type="GO" id="GO:0005840">
    <property type="term" value="C:ribosome"/>
    <property type="evidence" value="ECO:0007669"/>
    <property type="project" value="UniProtKB-KW"/>
</dbReference>
<comment type="caution">
    <text evidence="1">The sequence shown here is derived from an EMBL/GenBank/DDBJ whole genome shotgun (WGS) entry which is preliminary data.</text>
</comment>
<evidence type="ECO:0000313" key="2">
    <source>
        <dbReference type="Proteomes" id="UP001180020"/>
    </source>
</evidence>
<dbReference type="AlphaFoldDB" id="A0AAV9E3R6"/>
<name>A0AAV9E3R6_ACOCL</name>
<keyword evidence="1" id="KW-0687">Ribonucleoprotein</keyword>
<dbReference type="Gene3D" id="3.10.20.10">
    <property type="match status" value="1"/>
</dbReference>
<protein>
    <submittedName>
        <fullName evidence="1">60S ribosomal protein L18a-3</fullName>
    </submittedName>
</protein>
<accession>A0AAV9E3R6</accession>
<reference evidence="1" key="1">
    <citation type="journal article" date="2023" name="Nat. Commun.">
        <title>Diploid and tetraploid genomes of Acorus and the evolution of monocots.</title>
        <authorList>
            <person name="Ma L."/>
            <person name="Liu K.W."/>
            <person name="Li Z."/>
            <person name="Hsiao Y.Y."/>
            <person name="Qi Y."/>
            <person name="Fu T."/>
            <person name="Tang G.D."/>
            <person name="Zhang D."/>
            <person name="Sun W.H."/>
            <person name="Liu D.K."/>
            <person name="Li Y."/>
            <person name="Chen G.Z."/>
            <person name="Liu X.D."/>
            <person name="Liao X.Y."/>
            <person name="Jiang Y.T."/>
            <person name="Yu X."/>
            <person name="Hao Y."/>
            <person name="Huang J."/>
            <person name="Zhao X.W."/>
            <person name="Ke S."/>
            <person name="Chen Y.Y."/>
            <person name="Wu W.L."/>
            <person name="Hsu J.L."/>
            <person name="Lin Y.F."/>
            <person name="Huang M.D."/>
            <person name="Li C.Y."/>
            <person name="Huang L."/>
            <person name="Wang Z.W."/>
            <person name="Zhao X."/>
            <person name="Zhong W.Y."/>
            <person name="Peng D.H."/>
            <person name="Ahmad S."/>
            <person name="Lan S."/>
            <person name="Zhang J.S."/>
            <person name="Tsai W.C."/>
            <person name="Van de Peer Y."/>
            <person name="Liu Z.J."/>
        </authorList>
    </citation>
    <scope>NUCLEOTIDE SEQUENCE</scope>
    <source>
        <strain evidence="1">CP</strain>
    </source>
</reference>
<reference evidence="1" key="2">
    <citation type="submission" date="2023-06" db="EMBL/GenBank/DDBJ databases">
        <authorList>
            <person name="Ma L."/>
            <person name="Liu K.-W."/>
            <person name="Li Z."/>
            <person name="Hsiao Y.-Y."/>
            <person name="Qi Y."/>
            <person name="Fu T."/>
            <person name="Tang G."/>
            <person name="Zhang D."/>
            <person name="Sun W.-H."/>
            <person name="Liu D.-K."/>
            <person name="Li Y."/>
            <person name="Chen G.-Z."/>
            <person name="Liu X.-D."/>
            <person name="Liao X.-Y."/>
            <person name="Jiang Y.-T."/>
            <person name="Yu X."/>
            <person name="Hao Y."/>
            <person name="Huang J."/>
            <person name="Zhao X.-W."/>
            <person name="Ke S."/>
            <person name="Chen Y.-Y."/>
            <person name="Wu W.-L."/>
            <person name="Hsu J.-L."/>
            <person name="Lin Y.-F."/>
            <person name="Huang M.-D."/>
            <person name="Li C.-Y."/>
            <person name="Huang L."/>
            <person name="Wang Z.-W."/>
            <person name="Zhao X."/>
            <person name="Zhong W.-Y."/>
            <person name="Peng D.-H."/>
            <person name="Ahmad S."/>
            <person name="Lan S."/>
            <person name="Zhang J.-S."/>
            <person name="Tsai W.-C."/>
            <person name="Van De Peer Y."/>
            <person name="Liu Z.-J."/>
        </authorList>
    </citation>
    <scope>NUCLEOTIDE SEQUENCE</scope>
    <source>
        <strain evidence="1">CP</strain>
        <tissue evidence="1">Leaves</tissue>
    </source>
</reference>
<dbReference type="EMBL" id="JAUJYO010000009">
    <property type="protein sequence ID" value="KAK1307904.1"/>
    <property type="molecule type" value="Genomic_DNA"/>
</dbReference>